<reference evidence="2" key="2">
    <citation type="submission" date="2010-07" db="EMBL/GenBank/DDBJ databases">
        <authorList>
            <consortium name="The Broad Institute Genome Sequencing Platform"/>
            <consortium name="Broad Institute Genome Sequencing Center for Infectious Disease"/>
            <person name="Ma L.-J."/>
            <person name="Dead R."/>
            <person name="Young S."/>
            <person name="Zeng Q."/>
            <person name="Koehrsen M."/>
            <person name="Alvarado L."/>
            <person name="Berlin A."/>
            <person name="Chapman S.B."/>
            <person name="Chen Z."/>
            <person name="Freedman E."/>
            <person name="Gellesch M."/>
            <person name="Goldberg J."/>
            <person name="Griggs A."/>
            <person name="Gujja S."/>
            <person name="Heilman E.R."/>
            <person name="Heiman D."/>
            <person name="Hepburn T."/>
            <person name="Howarth C."/>
            <person name="Jen D."/>
            <person name="Larson L."/>
            <person name="Mehta T."/>
            <person name="Neiman D."/>
            <person name="Pearson M."/>
            <person name="Roberts A."/>
            <person name="Saif S."/>
            <person name="Shea T."/>
            <person name="Shenoy N."/>
            <person name="Sisk P."/>
            <person name="Stolte C."/>
            <person name="Sykes S."/>
            <person name="Walk T."/>
            <person name="White J."/>
            <person name="Yandava C."/>
            <person name="Haas B."/>
            <person name="Nusbaum C."/>
            <person name="Birren B."/>
        </authorList>
    </citation>
    <scope>NUCLEOTIDE SEQUENCE</scope>
    <source>
        <strain evidence="2">R3-111a-1</strain>
    </source>
</reference>
<feature type="region of interest" description="Disordered" evidence="1">
    <location>
        <begin position="156"/>
        <end position="186"/>
    </location>
</feature>
<dbReference type="VEuPathDB" id="FungiDB:GGTG_01222"/>
<feature type="compositionally biased region" description="Basic and acidic residues" evidence="1">
    <location>
        <begin position="61"/>
        <end position="71"/>
    </location>
</feature>
<dbReference type="HOGENOM" id="CLU_280900_0_0_1"/>
<feature type="compositionally biased region" description="Low complexity" evidence="1">
    <location>
        <begin position="337"/>
        <end position="361"/>
    </location>
</feature>
<proteinExistence type="predicted"/>
<reference evidence="3" key="4">
    <citation type="journal article" date="2015" name="G3 (Bethesda)">
        <title>Genome sequences of three phytopathogenic species of the Magnaporthaceae family of fungi.</title>
        <authorList>
            <person name="Okagaki L.H."/>
            <person name="Nunes C.C."/>
            <person name="Sailsbery J."/>
            <person name="Clay B."/>
            <person name="Brown D."/>
            <person name="John T."/>
            <person name="Oh Y."/>
            <person name="Young N."/>
            <person name="Fitzgerald M."/>
            <person name="Haas B.J."/>
            <person name="Zeng Q."/>
            <person name="Young S."/>
            <person name="Adiconis X."/>
            <person name="Fan L."/>
            <person name="Levin J.Z."/>
            <person name="Mitchell T.K."/>
            <person name="Okubara P.A."/>
            <person name="Farman M.L."/>
            <person name="Kohn L.M."/>
            <person name="Birren B."/>
            <person name="Ma L.-J."/>
            <person name="Dean R.A."/>
        </authorList>
    </citation>
    <scope>NUCLEOTIDE SEQUENCE</scope>
    <source>
        <strain evidence="3">R3-111a-1</strain>
    </source>
</reference>
<dbReference type="Gene3D" id="3.80.10.10">
    <property type="entry name" value="Ribonuclease Inhibitor"/>
    <property type="match status" value="1"/>
</dbReference>
<dbReference type="STRING" id="644352.J3NIY8"/>
<feature type="region of interest" description="Disordered" evidence="1">
    <location>
        <begin position="251"/>
        <end position="620"/>
    </location>
</feature>
<reference evidence="2" key="3">
    <citation type="submission" date="2010-09" db="EMBL/GenBank/DDBJ databases">
        <title>Annotation of Gaeumannomyces graminis var. tritici R3-111a-1.</title>
        <authorList>
            <consortium name="The Broad Institute Genome Sequencing Platform"/>
            <person name="Ma L.-J."/>
            <person name="Dead R."/>
            <person name="Young S.K."/>
            <person name="Zeng Q."/>
            <person name="Gargeya S."/>
            <person name="Fitzgerald M."/>
            <person name="Haas B."/>
            <person name="Abouelleil A."/>
            <person name="Alvarado L."/>
            <person name="Arachchi H.M."/>
            <person name="Berlin A."/>
            <person name="Brown A."/>
            <person name="Chapman S.B."/>
            <person name="Chen Z."/>
            <person name="Dunbar C."/>
            <person name="Freedman E."/>
            <person name="Gearin G."/>
            <person name="Gellesch M."/>
            <person name="Goldberg J."/>
            <person name="Griggs A."/>
            <person name="Gujja S."/>
            <person name="Heiman D."/>
            <person name="Howarth C."/>
            <person name="Larson L."/>
            <person name="Lui A."/>
            <person name="MacDonald P.J.P."/>
            <person name="Mehta T."/>
            <person name="Montmayeur A."/>
            <person name="Murphy C."/>
            <person name="Neiman D."/>
            <person name="Pearson M."/>
            <person name="Priest M."/>
            <person name="Roberts A."/>
            <person name="Saif S."/>
            <person name="Shea T."/>
            <person name="Shenoy N."/>
            <person name="Sisk P."/>
            <person name="Stolte C."/>
            <person name="Sykes S."/>
            <person name="Yandava C."/>
            <person name="Wortman J."/>
            <person name="Nusbaum C."/>
            <person name="Birren B."/>
        </authorList>
    </citation>
    <scope>NUCLEOTIDE SEQUENCE</scope>
    <source>
        <strain evidence="2">R3-111a-1</strain>
    </source>
</reference>
<feature type="compositionally biased region" description="Basic and acidic residues" evidence="1">
    <location>
        <begin position="1241"/>
        <end position="1265"/>
    </location>
</feature>
<feature type="compositionally biased region" description="Basic and acidic residues" evidence="1">
    <location>
        <begin position="405"/>
        <end position="418"/>
    </location>
</feature>
<dbReference type="OrthoDB" id="3210378at2759"/>
<feature type="compositionally biased region" description="Low complexity" evidence="1">
    <location>
        <begin position="1093"/>
        <end position="1107"/>
    </location>
</feature>
<feature type="compositionally biased region" description="Low complexity" evidence="1">
    <location>
        <begin position="594"/>
        <end position="609"/>
    </location>
</feature>
<feature type="compositionally biased region" description="Polar residues" evidence="1">
    <location>
        <begin position="419"/>
        <end position="434"/>
    </location>
</feature>
<feature type="compositionally biased region" description="Low complexity" evidence="1">
    <location>
        <begin position="256"/>
        <end position="265"/>
    </location>
</feature>
<accession>J3NIY8</accession>
<feature type="compositionally biased region" description="Low complexity" evidence="1">
    <location>
        <begin position="515"/>
        <end position="529"/>
    </location>
</feature>
<evidence type="ECO:0008006" key="5">
    <source>
        <dbReference type="Google" id="ProtNLM"/>
    </source>
</evidence>
<feature type="region of interest" description="Disordered" evidence="1">
    <location>
        <begin position="1240"/>
        <end position="1266"/>
    </location>
</feature>
<dbReference type="InterPro" id="IPR032675">
    <property type="entry name" value="LRR_dom_sf"/>
</dbReference>
<reference evidence="4" key="1">
    <citation type="submission" date="2010-07" db="EMBL/GenBank/DDBJ databases">
        <title>The genome sequence of Gaeumannomyces graminis var. tritici strain R3-111a-1.</title>
        <authorList>
            <consortium name="The Broad Institute Genome Sequencing Platform"/>
            <person name="Ma L.-J."/>
            <person name="Dead R."/>
            <person name="Young S."/>
            <person name="Zeng Q."/>
            <person name="Koehrsen M."/>
            <person name="Alvarado L."/>
            <person name="Berlin A."/>
            <person name="Chapman S.B."/>
            <person name="Chen Z."/>
            <person name="Freedman E."/>
            <person name="Gellesch M."/>
            <person name="Goldberg J."/>
            <person name="Griggs A."/>
            <person name="Gujja S."/>
            <person name="Heilman E.R."/>
            <person name="Heiman D."/>
            <person name="Hepburn T."/>
            <person name="Howarth C."/>
            <person name="Jen D."/>
            <person name="Larson L."/>
            <person name="Mehta T."/>
            <person name="Neiman D."/>
            <person name="Pearson M."/>
            <person name="Roberts A."/>
            <person name="Saif S."/>
            <person name="Shea T."/>
            <person name="Shenoy N."/>
            <person name="Sisk P."/>
            <person name="Stolte C."/>
            <person name="Sykes S."/>
            <person name="Walk T."/>
            <person name="White J."/>
            <person name="Yandava C."/>
            <person name="Haas B."/>
            <person name="Nusbaum C."/>
            <person name="Birren B."/>
        </authorList>
    </citation>
    <scope>NUCLEOTIDE SEQUENCE [LARGE SCALE GENOMIC DNA]</scope>
    <source>
        <strain evidence="4">R3-111a-1</strain>
    </source>
</reference>
<feature type="compositionally biased region" description="Low complexity" evidence="1">
    <location>
        <begin position="447"/>
        <end position="474"/>
    </location>
</feature>
<gene>
    <name evidence="3" type="primary">20341680</name>
    <name evidence="2" type="ORF">GGTG_01222</name>
</gene>
<dbReference type="EMBL" id="GL385395">
    <property type="protein sequence ID" value="EJT81238.1"/>
    <property type="molecule type" value="Genomic_DNA"/>
</dbReference>
<evidence type="ECO:0000313" key="4">
    <source>
        <dbReference type="Proteomes" id="UP000006039"/>
    </source>
</evidence>
<organism evidence="2">
    <name type="scientific">Gaeumannomyces tritici (strain R3-111a-1)</name>
    <name type="common">Wheat and barley take-all root rot fungus</name>
    <name type="synonym">Gaeumannomyces graminis var. tritici</name>
    <dbReference type="NCBI Taxonomy" id="644352"/>
    <lineage>
        <taxon>Eukaryota</taxon>
        <taxon>Fungi</taxon>
        <taxon>Dikarya</taxon>
        <taxon>Ascomycota</taxon>
        <taxon>Pezizomycotina</taxon>
        <taxon>Sordariomycetes</taxon>
        <taxon>Sordariomycetidae</taxon>
        <taxon>Magnaporthales</taxon>
        <taxon>Magnaporthaceae</taxon>
        <taxon>Gaeumannomyces</taxon>
    </lineage>
</organism>
<feature type="region of interest" description="Disordered" evidence="1">
    <location>
        <begin position="1"/>
        <end position="76"/>
    </location>
</feature>
<evidence type="ECO:0000256" key="1">
    <source>
        <dbReference type="SAM" id="MobiDB-lite"/>
    </source>
</evidence>
<dbReference type="EnsemblFungi" id="EJT81238">
    <property type="protein sequence ID" value="EJT81238"/>
    <property type="gene ID" value="GGTG_01222"/>
</dbReference>
<name>J3NIY8_GAET3</name>
<protein>
    <recommendedName>
        <fullName evidence="5">F-box domain-containing protein</fullName>
    </recommendedName>
</protein>
<feature type="compositionally biased region" description="Low complexity" evidence="1">
    <location>
        <begin position="482"/>
        <end position="493"/>
    </location>
</feature>
<feature type="compositionally biased region" description="Basic and acidic residues" evidence="1">
    <location>
        <begin position="8"/>
        <end position="19"/>
    </location>
</feature>
<dbReference type="GeneID" id="20341680"/>
<keyword evidence="4" id="KW-1185">Reference proteome</keyword>
<dbReference type="SUPFAM" id="SSF52047">
    <property type="entry name" value="RNI-like"/>
    <property type="match status" value="1"/>
</dbReference>
<sequence length="1299" mass="145228">MFQVAAPEPDRLFRSEPHPQRPNQPNHLSQNQSQRHQTAPESSVAGGPRTRGSLPPPTLHGGHDSHEDSIRKGLYAALAQATHQRDHGAPSASATAAAAAVAITGVGARPLGGPPAVDQSAELYFSLRGKPTVMAPSVTRLAASDGDIRPRIRHQKHLSGSASFPSTPVEKNEALLRPPPRPLRTHTRAPTVQDVMSYPAAVQVMPAAQYDPYRPPNDYYPTAGHYAHATDRSVEQSAEEFVMRTERSIARARAMQQQQQQQQQQPYRDQELQGRAQQSYEPAQQQQQQRQDHQQYHQRHREQQGQRQQQYQQQDFQRHQQEAYRQQHGYAHPGYLQQGQDQGQGQWYPQQEYPQQESGQWDQHDSQPEYAQQEQSHTCRRPRNHDYTQHGHWPREQHQQGVSHELAEQRHPSREQDRYQPNLQSQRGPQPMQQHQEHSSRHNPTYQHQSHQGHQGHQYHQHQQQQQTQQYQHPQPQPQPQPQQHEQQRTAPQQRDRTEQPQQPQQPQQPPQPQQPQQQPQKQPQQQQQHNHHNHNHKQPQVPPPQPQQQQRPNPAIAPATALQTPVSEARTMPERLPDGPPRPLVYNTPRRISSASSVTISSAATTPSRESFESRMRSPSWGSQTSLESFYSAHSAAQNPQSGWTPGFGWQRPPPIKARRKARPGEHFSALPGEVLEMILDEVKKLHLAPGSMSCATCWMRDACSVALSSRKWLKYARTALYEDVLLVGPDSAVHKKKYKGVTGTRLVLLRRSLRANPILAATVRSLKVPATPPSVSAEEYQNIVATVVMACPNLERVVGFYPSYDHSHGRFFQALSSRQRLKDMVWLVQPSPFQRQQRMRRPTDEQGAVVSQRSLITPGDLQPQQGINWLESHSNWRYLTSLTVHCNAGATLTPDTLLVDTLARLPALRTLNLSHLPHNAFGDAALLSLPPLKKLSMFHLSGISSAGLSAFATRRESRSLESLTLVHIDMESLPALARALSNLTSLESLSLVQSFAPVLPADEFIWLFPYLASASLKKLHWDVTSAVTQASATDSILARSIAANGFPSLRRLRAPADPEGVFQSLCKPQENVNLPLDRYRHPNQRPDHSRAASAASSQPSSDTGSRPGGGFTPTPTSPHFPADSGILMAAGAPRPSSNLHHARLAAQARLEAARQHHKFLVKVTDEDGSLVEQFGLGAFMGDAASKIAYHLLPDPGALDEKGGLVDVADLVNECGEDLTGATSAAALAVEGREAPVALSKKEKEKLQREKSKAGDDSKAREGCQGRWNTFSGAVIDKKDKERWFHTERGRWRGVTLS</sequence>
<feature type="region of interest" description="Disordered" evidence="1">
    <location>
        <begin position="1078"/>
        <end position="1140"/>
    </location>
</feature>
<dbReference type="RefSeq" id="XP_009217247.1">
    <property type="nucleotide sequence ID" value="XM_009218983.1"/>
</dbReference>
<reference evidence="3" key="5">
    <citation type="submission" date="2018-04" db="UniProtKB">
        <authorList>
            <consortium name="EnsemblFungi"/>
        </authorList>
    </citation>
    <scope>IDENTIFICATION</scope>
    <source>
        <strain evidence="3">R3-111a-1</strain>
    </source>
</reference>
<evidence type="ECO:0000313" key="2">
    <source>
        <dbReference type="EMBL" id="EJT81238.1"/>
    </source>
</evidence>
<dbReference type="eggNOG" id="ENOG502SN6Z">
    <property type="taxonomic scope" value="Eukaryota"/>
</dbReference>
<feature type="compositionally biased region" description="Basic and acidic residues" evidence="1">
    <location>
        <begin position="1079"/>
        <end position="1092"/>
    </location>
</feature>
<dbReference type="Proteomes" id="UP000006039">
    <property type="component" value="Unassembled WGS sequence"/>
</dbReference>
<evidence type="ECO:0000313" key="3">
    <source>
        <dbReference type="EnsemblFungi" id="EJT81238"/>
    </source>
</evidence>
<feature type="compositionally biased region" description="Low complexity" evidence="1">
    <location>
        <begin position="305"/>
        <end position="315"/>
    </location>
</feature>
<feature type="compositionally biased region" description="Basic and acidic residues" evidence="1">
    <location>
        <begin position="384"/>
        <end position="398"/>
    </location>
</feature>
<feature type="compositionally biased region" description="Polar residues" evidence="1">
    <location>
        <begin position="21"/>
        <end position="41"/>
    </location>
</feature>